<keyword evidence="1" id="KW-0812">Transmembrane</keyword>
<evidence type="ECO:0000313" key="3">
    <source>
        <dbReference type="Proteomes" id="UP000190061"/>
    </source>
</evidence>
<dbReference type="Pfam" id="PF20556">
    <property type="entry name" value="DUF6768"/>
    <property type="match status" value="1"/>
</dbReference>
<dbReference type="STRING" id="1122188.SAMN02745674_02656"/>
<dbReference type="Proteomes" id="UP000190061">
    <property type="component" value="Unassembled WGS sequence"/>
</dbReference>
<dbReference type="InterPro" id="IPR046659">
    <property type="entry name" value="DUF6768"/>
</dbReference>
<protein>
    <submittedName>
        <fullName evidence="2">Uncharacterized protein</fullName>
    </submittedName>
</protein>
<gene>
    <name evidence="2" type="ORF">SAMN02745674_02656</name>
</gene>
<proteinExistence type="predicted"/>
<accession>A0A1T4S9M9</accession>
<dbReference type="AlphaFoldDB" id="A0A1T4S9M9"/>
<sequence length="128" mass="14067">MNNVDDLIGRALTDEDRALLARHGEPGYVAQAFGLFRGPMGWAVWVAYIVGVLAFLAGAYAVWQMVATADLLSAVKWGVGAVLLFQLTTMTKGFMGSHMEANRMLRELKRVELQLSLLRADRAGEQGR</sequence>
<keyword evidence="3" id="KW-1185">Reference proteome</keyword>
<keyword evidence="1" id="KW-0472">Membrane</keyword>
<name>A0A1T4S9M9_9GAMM</name>
<dbReference type="OrthoDB" id="8447559at2"/>
<reference evidence="2 3" key="1">
    <citation type="submission" date="2017-02" db="EMBL/GenBank/DDBJ databases">
        <authorList>
            <person name="Peterson S.W."/>
        </authorList>
    </citation>
    <scope>NUCLEOTIDE SEQUENCE [LARGE SCALE GENOMIC DNA]</scope>
    <source>
        <strain evidence="2 3">DSM 21749</strain>
    </source>
</reference>
<dbReference type="RefSeq" id="WP_078759191.1">
    <property type="nucleotide sequence ID" value="NZ_FUXP01000015.1"/>
</dbReference>
<feature type="transmembrane region" description="Helical" evidence="1">
    <location>
        <begin position="42"/>
        <end position="63"/>
    </location>
</feature>
<keyword evidence="1" id="KW-1133">Transmembrane helix</keyword>
<dbReference type="EMBL" id="FUXP01000015">
    <property type="protein sequence ID" value="SKA24915.1"/>
    <property type="molecule type" value="Genomic_DNA"/>
</dbReference>
<evidence type="ECO:0000256" key="1">
    <source>
        <dbReference type="SAM" id="Phobius"/>
    </source>
</evidence>
<organism evidence="2 3">
    <name type="scientific">Lysobacter spongiicola DSM 21749</name>
    <dbReference type="NCBI Taxonomy" id="1122188"/>
    <lineage>
        <taxon>Bacteria</taxon>
        <taxon>Pseudomonadati</taxon>
        <taxon>Pseudomonadota</taxon>
        <taxon>Gammaproteobacteria</taxon>
        <taxon>Lysobacterales</taxon>
        <taxon>Lysobacteraceae</taxon>
        <taxon>Novilysobacter</taxon>
    </lineage>
</organism>
<evidence type="ECO:0000313" key="2">
    <source>
        <dbReference type="EMBL" id="SKA24915.1"/>
    </source>
</evidence>
<feature type="transmembrane region" description="Helical" evidence="1">
    <location>
        <begin position="75"/>
        <end position="95"/>
    </location>
</feature>